<accession>X1HW92</accession>
<protein>
    <submittedName>
        <fullName evidence="1">Uncharacterized protein</fullName>
    </submittedName>
</protein>
<dbReference type="EMBL" id="BARU01023128">
    <property type="protein sequence ID" value="GAH49553.1"/>
    <property type="molecule type" value="Genomic_DNA"/>
</dbReference>
<sequence length="55" mass="6233">RNIIEVSNSLNESFIVALSIDDKVVGDRLTEFFDMIWEASDHEPALDIINSLKPD</sequence>
<name>X1HW92_9ZZZZ</name>
<evidence type="ECO:0000313" key="1">
    <source>
        <dbReference type="EMBL" id="GAH49553.1"/>
    </source>
</evidence>
<comment type="caution">
    <text evidence="1">The sequence shown here is derived from an EMBL/GenBank/DDBJ whole genome shotgun (WGS) entry which is preliminary data.</text>
</comment>
<feature type="non-terminal residue" evidence="1">
    <location>
        <position position="1"/>
    </location>
</feature>
<gene>
    <name evidence="1" type="ORF">S03H2_37564</name>
</gene>
<organism evidence="1">
    <name type="scientific">marine sediment metagenome</name>
    <dbReference type="NCBI Taxonomy" id="412755"/>
    <lineage>
        <taxon>unclassified sequences</taxon>
        <taxon>metagenomes</taxon>
        <taxon>ecological metagenomes</taxon>
    </lineage>
</organism>
<reference evidence="1" key="1">
    <citation type="journal article" date="2014" name="Front. Microbiol.">
        <title>High frequency of phylogenetically diverse reductive dehalogenase-homologous genes in deep subseafloor sedimentary metagenomes.</title>
        <authorList>
            <person name="Kawai M."/>
            <person name="Futagami T."/>
            <person name="Toyoda A."/>
            <person name="Takaki Y."/>
            <person name="Nishi S."/>
            <person name="Hori S."/>
            <person name="Arai W."/>
            <person name="Tsubouchi T."/>
            <person name="Morono Y."/>
            <person name="Uchiyama I."/>
            <person name="Ito T."/>
            <person name="Fujiyama A."/>
            <person name="Inagaki F."/>
            <person name="Takami H."/>
        </authorList>
    </citation>
    <scope>NUCLEOTIDE SEQUENCE</scope>
    <source>
        <strain evidence="1">Expedition CK06-06</strain>
    </source>
</reference>
<dbReference type="AlphaFoldDB" id="X1HW92"/>
<proteinExistence type="predicted"/>